<evidence type="ECO:0008006" key="5">
    <source>
        <dbReference type="Google" id="ProtNLM"/>
    </source>
</evidence>
<dbReference type="Proteomes" id="UP001208692">
    <property type="component" value="Unassembled WGS sequence"/>
</dbReference>
<reference evidence="1 4" key="1">
    <citation type="submission" date="2021-11" db="EMBL/GenBank/DDBJ databases">
        <title>Draft genome sequence of Capnocytophaga sp. strain KC07075 isolated from cat oral cavity.</title>
        <authorList>
            <person name="Suzuki M."/>
            <person name="Imaoka K."/>
            <person name="Kimura M."/>
            <person name="Morikawa S."/>
            <person name="Maeda K."/>
        </authorList>
    </citation>
    <scope>NUCLEOTIDE SEQUENCE</scope>
    <source>
        <strain evidence="1">KC07075</strain>
        <strain evidence="2 4">KC07079</strain>
    </source>
</reference>
<dbReference type="RefSeq" id="WP_264846632.1">
    <property type="nucleotide sequence ID" value="NZ_BPMA01000026.1"/>
</dbReference>
<keyword evidence="4" id="KW-1185">Reference proteome</keyword>
<organism evidence="1 3">
    <name type="scientific">Capnocytophaga catalasegens</name>
    <dbReference type="NCBI Taxonomy" id="1004260"/>
    <lineage>
        <taxon>Bacteria</taxon>
        <taxon>Pseudomonadati</taxon>
        <taxon>Bacteroidota</taxon>
        <taxon>Flavobacteriia</taxon>
        <taxon>Flavobacteriales</taxon>
        <taxon>Flavobacteriaceae</taxon>
        <taxon>Capnocytophaga</taxon>
    </lineage>
</organism>
<sequence length="250" mass="28739">MENKEYQDFVDKFKPKKTTDDCYTPPAVYDVVFNYVKEKCNIEGMKVLRPFYPDGDYENEIYDDNCVVIDNPPFSIISQIIRFYLSRGIKFFLFAPHLTLFSSDQDYTAIVVGAEITYENGAKVKTSFVSNLFGDTKILGDADLHQRLKVVQEQNKACLPSYKYPDNIITVSAISQIVEKGVNIEIKKKDVSFCRGMDAQKLLKKTIFGSGFIMSNEATERMKAKRMKAKKETIYWELSDREKELVKTLG</sequence>
<gene>
    <name evidence="1" type="ORF">RCZ15_26550</name>
    <name evidence="2" type="ORF">RCZ16_25180</name>
</gene>
<protein>
    <recommendedName>
        <fullName evidence="5">Chromosome partitioning protein ParB</fullName>
    </recommendedName>
</protein>
<dbReference type="AlphaFoldDB" id="A0AAV5B1G9"/>
<dbReference type="EMBL" id="BQKB01000071">
    <property type="protein sequence ID" value="GJM54202.1"/>
    <property type="molecule type" value="Genomic_DNA"/>
</dbReference>
<evidence type="ECO:0000313" key="4">
    <source>
        <dbReference type="Proteomes" id="UP001208692"/>
    </source>
</evidence>
<name>A0AAV5B1G9_9FLAO</name>
<comment type="caution">
    <text evidence="1">The sequence shown here is derived from an EMBL/GenBank/DDBJ whole genome shotgun (WGS) entry which is preliminary data.</text>
</comment>
<accession>A0AAV5B1G9</accession>
<dbReference type="EMBL" id="BQKA01000103">
    <property type="protein sequence ID" value="GJM51682.1"/>
    <property type="molecule type" value="Genomic_DNA"/>
</dbReference>
<evidence type="ECO:0000313" key="1">
    <source>
        <dbReference type="EMBL" id="GJM51682.1"/>
    </source>
</evidence>
<proteinExistence type="predicted"/>
<evidence type="ECO:0000313" key="2">
    <source>
        <dbReference type="EMBL" id="GJM54202.1"/>
    </source>
</evidence>
<evidence type="ECO:0000313" key="3">
    <source>
        <dbReference type="Proteomes" id="UP001207736"/>
    </source>
</evidence>
<dbReference type="Proteomes" id="UP001207736">
    <property type="component" value="Unassembled WGS sequence"/>
</dbReference>